<dbReference type="CDD" id="cd05254">
    <property type="entry name" value="dTDP_HR_like_SDR_e"/>
    <property type="match status" value="1"/>
</dbReference>
<evidence type="ECO:0000259" key="3">
    <source>
        <dbReference type="Pfam" id="PF04321"/>
    </source>
</evidence>
<keyword evidence="5" id="KW-1185">Reference proteome</keyword>
<feature type="domain" description="RmlD-like substrate binding" evidence="3">
    <location>
        <begin position="7"/>
        <end position="283"/>
    </location>
</feature>
<proteinExistence type="inferred from homology"/>
<dbReference type="NCBIfam" id="TIGR01214">
    <property type="entry name" value="rmlD"/>
    <property type="match status" value="1"/>
</dbReference>
<dbReference type="Gene3D" id="3.40.50.720">
    <property type="entry name" value="NAD(P)-binding Rossmann-like Domain"/>
    <property type="match status" value="1"/>
</dbReference>
<dbReference type="Proteomes" id="UP001596989">
    <property type="component" value="Unassembled WGS sequence"/>
</dbReference>
<keyword evidence="2 4" id="KW-0560">Oxidoreductase</keyword>
<evidence type="ECO:0000256" key="2">
    <source>
        <dbReference type="RuleBase" id="RU364082"/>
    </source>
</evidence>
<dbReference type="InterPro" id="IPR005913">
    <property type="entry name" value="dTDP_dehydrorham_reduct"/>
</dbReference>
<dbReference type="InterPro" id="IPR036291">
    <property type="entry name" value="NAD(P)-bd_dom_sf"/>
</dbReference>
<keyword evidence="2" id="KW-0521">NADP</keyword>
<dbReference type="Pfam" id="PF04321">
    <property type="entry name" value="RmlD_sub_bind"/>
    <property type="match status" value="1"/>
</dbReference>
<dbReference type="EMBL" id="JBHTJZ010000067">
    <property type="protein sequence ID" value="MFD0961831.1"/>
    <property type="molecule type" value="Genomic_DNA"/>
</dbReference>
<comment type="caution">
    <text evidence="4">The sequence shown here is derived from an EMBL/GenBank/DDBJ whole genome shotgun (WGS) entry which is preliminary data.</text>
</comment>
<dbReference type="InterPro" id="IPR029903">
    <property type="entry name" value="RmlD-like-bd"/>
</dbReference>
<reference evidence="5" key="1">
    <citation type="journal article" date="2019" name="Int. J. Syst. Evol. Microbiol.">
        <title>The Global Catalogue of Microorganisms (GCM) 10K type strain sequencing project: providing services to taxonomists for standard genome sequencing and annotation.</title>
        <authorList>
            <consortium name="The Broad Institute Genomics Platform"/>
            <consortium name="The Broad Institute Genome Sequencing Center for Infectious Disease"/>
            <person name="Wu L."/>
            <person name="Ma J."/>
        </authorList>
    </citation>
    <scope>NUCLEOTIDE SEQUENCE [LARGE SCALE GENOMIC DNA]</scope>
    <source>
        <strain evidence="5">CCUG 59129</strain>
    </source>
</reference>
<gene>
    <name evidence="4" type="primary">rfbD</name>
    <name evidence="4" type="ORF">ACFQ2I_21035</name>
</gene>
<dbReference type="Gene3D" id="3.90.25.10">
    <property type="entry name" value="UDP-galactose 4-epimerase, domain 1"/>
    <property type="match status" value="1"/>
</dbReference>
<comment type="similarity">
    <text evidence="1 2">Belongs to the dTDP-4-dehydrorhamnose reductase family.</text>
</comment>
<dbReference type="PANTHER" id="PTHR10491:SF4">
    <property type="entry name" value="METHIONINE ADENOSYLTRANSFERASE 2 SUBUNIT BETA"/>
    <property type="match status" value="1"/>
</dbReference>
<evidence type="ECO:0000313" key="5">
    <source>
        <dbReference type="Proteomes" id="UP001596989"/>
    </source>
</evidence>
<comment type="function">
    <text evidence="2">Catalyzes the reduction of dTDP-6-deoxy-L-lyxo-4-hexulose to yield dTDP-L-rhamnose.</text>
</comment>
<accession>A0ABW3HWB6</accession>
<dbReference type="EC" id="1.1.1.133" evidence="2"/>
<evidence type="ECO:0000313" key="4">
    <source>
        <dbReference type="EMBL" id="MFD0961831.1"/>
    </source>
</evidence>
<evidence type="ECO:0000256" key="1">
    <source>
        <dbReference type="ARBA" id="ARBA00010944"/>
    </source>
</evidence>
<comment type="pathway">
    <text evidence="2">Carbohydrate biosynthesis; dTDP-L-rhamnose biosynthesis.</text>
</comment>
<dbReference type="GO" id="GO:0008831">
    <property type="term" value="F:dTDP-4-dehydrorhamnose reductase activity"/>
    <property type="evidence" value="ECO:0007669"/>
    <property type="project" value="UniProtKB-EC"/>
</dbReference>
<sequence>MKKSTYKIAITGAGGMLGKELVLLASPGVTMIPLTRQELDITDAQQCMSVFQQLQPDAIIHCAAYTAVDQAEADEAEAYRINAEGTRNVAEAARQAGAKLIYISTDYVFDGTASTPYSAYSSTHPRSVYGKSKLAGERAVQATLPQHFIVRTSWVFGKHGNNFVTTMLKLAEKRDVLKVVNDQIGSPTYTHDLARFLVELARSEAYGVYQATNEGNCSWYVFAKAIFELCPDAPKVELLPCTTEEFPRPAPRPAYSVLDGHELAERGFQPLRPWREALQHYFTEG</sequence>
<dbReference type="PANTHER" id="PTHR10491">
    <property type="entry name" value="DTDP-4-DEHYDRORHAMNOSE REDUCTASE"/>
    <property type="match status" value="1"/>
</dbReference>
<dbReference type="SUPFAM" id="SSF51735">
    <property type="entry name" value="NAD(P)-binding Rossmann-fold domains"/>
    <property type="match status" value="1"/>
</dbReference>
<dbReference type="RefSeq" id="WP_377567779.1">
    <property type="nucleotide sequence ID" value="NZ_JBHTJZ010000067.1"/>
</dbReference>
<organism evidence="4 5">
    <name type="scientific">Paenibacillus chungangensis</name>
    <dbReference type="NCBI Taxonomy" id="696535"/>
    <lineage>
        <taxon>Bacteria</taxon>
        <taxon>Bacillati</taxon>
        <taxon>Bacillota</taxon>
        <taxon>Bacilli</taxon>
        <taxon>Bacillales</taxon>
        <taxon>Paenibacillaceae</taxon>
        <taxon>Paenibacillus</taxon>
    </lineage>
</organism>
<name>A0ABW3HWB6_9BACL</name>
<protein>
    <recommendedName>
        <fullName evidence="2">dTDP-4-dehydrorhamnose reductase</fullName>
        <ecNumber evidence="2">1.1.1.133</ecNumber>
    </recommendedName>
</protein>